<keyword evidence="2" id="KW-1185">Reference proteome</keyword>
<dbReference type="EMBL" id="LGRX02010414">
    <property type="protein sequence ID" value="KAK3270396.1"/>
    <property type="molecule type" value="Genomic_DNA"/>
</dbReference>
<evidence type="ECO:0000313" key="1">
    <source>
        <dbReference type="EMBL" id="KAK3270396.1"/>
    </source>
</evidence>
<protein>
    <submittedName>
        <fullName evidence="1">Uncharacterized protein</fullName>
    </submittedName>
</protein>
<proteinExistence type="predicted"/>
<dbReference type="Proteomes" id="UP001190700">
    <property type="component" value="Unassembled WGS sequence"/>
</dbReference>
<name>A0AAE0G3U8_9CHLO</name>
<reference evidence="1 2" key="1">
    <citation type="journal article" date="2015" name="Genome Biol. Evol.">
        <title>Comparative Genomics of a Bacterivorous Green Alga Reveals Evolutionary Causalities and Consequences of Phago-Mixotrophic Mode of Nutrition.</title>
        <authorList>
            <person name="Burns J.A."/>
            <person name="Paasch A."/>
            <person name="Narechania A."/>
            <person name="Kim E."/>
        </authorList>
    </citation>
    <scope>NUCLEOTIDE SEQUENCE [LARGE SCALE GENOMIC DNA]</scope>
    <source>
        <strain evidence="1 2">PLY_AMNH</strain>
    </source>
</reference>
<sequence>MCPGHYHDMARCPAVRGDCDVRLRNNAAIEMDDVVSAFQTAFDDEDDAAFAELCQQHDQPLVRGESEPFTYPDDALGIGLRAQYAGLAHSDSHPAEMRGALAEARGVLSSLQSAAAAAGAGGAGAPLTSSLNLGPATSWTKFSVGLSFPTPPLLLARWAVPFRVVSPSCP</sequence>
<dbReference type="AlphaFoldDB" id="A0AAE0G3U8"/>
<comment type="caution">
    <text evidence="1">The sequence shown here is derived from an EMBL/GenBank/DDBJ whole genome shotgun (WGS) entry which is preliminary data.</text>
</comment>
<accession>A0AAE0G3U8</accession>
<organism evidence="1 2">
    <name type="scientific">Cymbomonas tetramitiformis</name>
    <dbReference type="NCBI Taxonomy" id="36881"/>
    <lineage>
        <taxon>Eukaryota</taxon>
        <taxon>Viridiplantae</taxon>
        <taxon>Chlorophyta</taxon>
        <taxon>Pyramimonadophyceae</taxon>
        <taxon>Pyramimonadales</taxon>
        <taxon>Pyramimonadaceae</taxon>
        <taxon>Cymbomonas</taxon>
    </lineage>
</organism>
<evidence type="ECO:0000313" key="2">
    <source>
        <dbReference type="Proteomes" id="UP001190700"/>
    </source>
</evidence>
<gene>
    <name evidence="1" type="ORF">CYMTET_21206</name>
</gene>